<reference evidence="2 3" key="1">
    <citation type="submission" date="2015-01" db="EMBL/GenBank/DDBJ databases">
        <title>Sequencing and annotation of Micromonospora carbonacea strain JXNU-1 genome.</title>
        <authorList>
            <person name="Long Z."/>
            <person name="Huang Y."/>
            <person name="Jiang Y."/>
        </authorList>
    </citation>
    <scope>NUCLEOTIDE SEQUENCE [LARGE SCALE GENOMIC DNA]</scope>
    <source>
        <strain evidence="2 3">JXNU-1</strain>
    </source>
</reference>
<keyword evidence="3" id="KW-1185">Reference proteome</keyword>
<dbReference type="AlphaFoldDB" id="A0A0D0X947"/>
<sequence length="158" mass="16831">MMTVGKVGASIMSVACLAVGAVVGACSQASTPILVEEVTGEWCSGGGDLLTVEAGGRFDLVMLSRDFFGVLHEDDEFVEGYLLDRDYGGVQPEEGNGSWTFGETATSPRVRLEFDKLGSSVSPPSGELVVRRTDEGEVGLFGYESDPDEGYTVRFLKC</sequence>
<evidence type="ECO:0000313" key="3">
    <source>
        <dbReference type="Proteomes" id="UP000032254"/>
    </source>
</evidence>
<dbReference type="GeneID" id="301304822"/>
<dbReference type="EMBL" id="JXSX01000001">
    <property type="protein sequence ID" value="KIR65960.1"/>
    <property type="molecule type" value="Genomic_DNA"/>
</dbReference>
<keyword evidence="1" id="KW-0732">Signal</keyword>
<dbReference type="PATRIC" id="fig|47853.6.peg.2513"/>
<feature type="chain" id="PRO_5038599223" description="Lipoprotein" evidence="1">
    <location>
        <begin position="25"/>
        <end position="158"/>
    </location>
</feature>
<organism evidence="2 3">
    <name type="scientific">Micromonospora haikouensis</name>
    <dbReference type="NCBI Taxonomy" id="686309"/>
    <lineage>
        <taxon>Bacteria</taxon>
        <taxon>Bacillati</taxon>
        <taxon>Actinomycetota</taxon>
        <taxon>Actinomycetes</taxon>
        <taxon>Micromonosporales</taxon>
        <taxon>Micromonosporaceae</taxon>
        <taxon>Micromonospora</taxon>
    </lineage>
</organism>
<feature type="signal peptide" evidence="1">
    <location>
        <begin position="1"/>
        <end position="24"/>
    </location>
</feature>
<evidence type="ECO:0000313" key="2">
    <source>
        <dbReference type="EMBL" id="KIR65960.1"/>
    </source>
</evidence>
<dbReference type="PROSITE" id="PS51257">
    <property type="entry name" value="PROKAR_LIPOPROTEIN"/>
    <property type="match status" value="1"/>
</dbReference>
<accession>A0A0D0X947</accession>
<proteinExistence type="predicted"/>
<gene>
    <name evidence="2" type="ORF">TK50_11870</name>
</gene>
<protein>
    <recommendedName>
        <fullName evidence="4">Lipoprotein</fullName>
    </recommendedName>
</protein>
<dbReference type="Proteomes" id="UP000032254">
    <property type="component" value="Unassembled WGS sequence"/>
</dbReference>
<name>A0A0D0X947_9ACTN</name>
<evidence type="ECO:0008006" key="4">
    <source>
        <dbReference type="Google" id="ProtNLM"/>
    </source>
</evidence>
<dbReference type="RefSeq" id="WP_043962790.1">
    <property type="nucleotide sequence ID" value="NZ_JBEZEN010000004.1"/>
</dbReference>
<comment type="caution">
    <text evidence="2">The sequence shown here is derived from an EMBL/GenBank/DDBJ whole genome shotgun (WGS) entry which is preliminary data.</text>
</comment>
<evidence type="ECO:0000256" key="1">
    <source>
        <dbReference type="SAM" id="SignalP"/>
    </source>
</evidence>